<dbReference type="SUPFAM" id="SSF56801">
    <property type="entry name" value="Acetyl-CoA synthetase-like"/>
    <property type="match status" value="1"/>
</dbReference>
<evidence type="ECO:0000256" key="1">
    <source>
        <dbReference type="ARBA" id="ARBA00022450"/>
    </source>
</evidence>
<dbReference type="InterPro" id="IPR036736">
    <property type="entry name" value="ACP-like_sf"/>
</dbReference>
<keyword evidence="2" id="KW-0597">Phosphoprotein</keyword>
<proteinExistence type="predicted"/>
<keyword evidence="1" id="KW-0596">Phosphopantetheine</keyword>
<evidence type="ECO:0000313" key="5">
    <source>
        <dbReference type="Proteomes" id="UP001320245"/>
    </source>
</evidence>
<sequence>MDAEHISKCLGELLPHTVDRLAREKPSAPYGLWPVAQASYEDGFRTIDYGQLANIVNGLAWWIKKNIGTSQNGEKVLAYVGPNDVRLTALLLASVKAGCVLFLPSPRNSSIAQQSLLTALNCQTLVTSEPTPPAGIAILESVKPRPYHLTIPSIDELLSQQHSLFSYEKSFEAGRWDPLFIIHTSGSTGMPKPKIFTQETGMRHIACSNQAKEIQPEAGSVEDFLQGKRLMVTMPPFHGAGLACFLFWAIPFGTIPIAPAAVGIVTAEGLLEALEQTPAEVAFLVPSVVVELAQDPELLVRCAKHLELILLRMKTHNPGVSGALVVGTRRFQAALLIELVASEGNKSLNTVQQAELIERIWPSVEEANRYAPAHARIEKALILILPVNLPLIRAGKGTVQRPASIAQYATAIDDLYANADAIDGHHDNGLTTNGQLVDLADAQSVNRFIRNTVASLRGLVGSETESTTFFERGMDSLMALQLLRKLRRGLHRPDLGLSTIYSNPTLSQLQDAITSRFEDTPSAKEGLSIEPLFKTYSELIQQIPKPTAATPADRASQNEPLTIILTGSTVRTVAERRRKRLLQRQG</sequence>
<dbReference type="AlphaFoldDB" id="A0AAN9UBD6"/>
<dbReference type="PANTHER" id="PTHR43439">
    <property type="entry name" value="PHENYLACETATE-COENZYME A LIGASE"/>
    <property type="match status" value="1"/>
</dbReference>
<dbReference type="Proteomes" id="UP001320245">
    <property type="component" value="Unassembled WGS sequence"/>
</dbReference>
<keyword evidence="5" id="KW-1185">Reference proteome</keyword>
<dbReference type="PROSITE" id="PS00455">
    <property type="entry name" value="AMP_BINDING"/>
    <property type="match status" value="1"/>
</dbReference>
<dbReference type="InterPro" id="IPR020806">
    <property type="entry name" value="PKS_PP-bd"/>
</dbReference>
<dbReference type="SMART" id="SM00823">
    <property type="entry name" value="PKS_PP"/>
    <property type="match status" value="1"/>
</dbReference>
<gene>
    <name evidence="4" type="ORF">SLS53_004330</name>
</gene>
<evidence type="ECO:0000313" key="4">
    <source>
        <dbReference type="EMBL" id="KAK7743245.1"/>
    </source>
</evidence>
<dbReference type="Pfam" id="PF23562">
    <property type="entry name" value="AMP-binding_C_3"/>
    <property type="match status" value="1"/>
</dbReference>
<reference evidence="4 5" key="1">
    <citation type="journal article" date="2023" name="PLoS ONE">
        <title>Cytospora paraplurivora sp. nov. isolated from orchards with fruit tree decline syndrome in Ontario, Canada.</title>
        <authorList>
            <person name="Ilyukhin E."/>
            <person name="Nguyen H.D.T."/>
            <person name="Castle A.J."/>
            <person name="Ellouze W."/>
        </authorList>
    </citation>
    <scope>NUCLEOTIDE SEQUENCE [LARGE SCALE GENOMIC DNA]</scope>
    <source>
        <strain evidence="4 5">FDS-564</strain>
    </source>
</reference>
<dbReference type="PROSITE" id="PS50075">
    <property type="entry name" value="CARRIER"/>
    <property type="match status" value="1"/>
</dbReference>
<dbReference type="InterPro" id="IPR051414">
    <property type="entry name" value="Adenylate-forming_Reductase"/>
</dbReference>
<evidence type="ECO:0000256" key="2">
    <source>
        <dbReference type="ARBA" id="ARBA00022553"/>
    </source>
</evidence>
<dbReference type="SUPFAM" id="SSF47336">
    <property type="entry name" value="ACP-like"/>
    <property type="match status" value="1"/>
</dbReference>
<dbReference type="Gene3D" id="3.40.50.12780">
    <property type="entry name" value="N-terminal domain of ligase-like"/>
    <property type="match status" value="1"/>
</dbReference>
<dbReference type="InterPro" id="IPR009081">
    <property type="entry name" value="PP-bd_ACP"/>
</dbReference>
<dbReference type="PANTHER" id="PTHR43439:SF2">
    <property type="entry name" value="ENZYME, PUTATIVE (JCVI)-RELATED"/>
    <property type="match status" value="1"/>
</dbReference>
<name>A0AAN9UBD6_9PEZI</name>
<dbReference type="Pfam" id="PF00550">
    <property type="entry name" value="PP-binding"/>
    <property type="match status" value="1"/>
</dbReference>
<accession>A0AAN9UBD6</accession>
<dbReference type="InterPro" id="IPR020845">
    <property type="entry name" value="AMP-binding_CS"/>
</dbReference>
<dbReference type="Pfam" id="PF00501">
    <property type="entry name" value="AMP-binding"/>
    <property type="match status" value="1"/>
</dbReference>
<dbReference type="InterPro" id="IPR000873">
    <property type="entry name" value="AMP-dep_synth/lig_dom"/>
</dbReference>
<evidence type="ECO:0000259" key="3">
    <source>
        <dbReference type="PROSITE" id="PS50075"/>
    </source>
</evidence>
<dbReference type="EMBL" id="JAJSPL020000014">
    <property type="protein sequence ID" value="KAK7743245.1"/>
    <property type="molecule type" value="Genomic_DNA"/>
</dbReference>
<dbReference type="GO" id="GO:0031177">
    <property type="term" value="F:phosphopantetheine binding"/>
    <property type="evidence" value="ECO:0007669"/>
    <property type="project" value="InterPro"/>
</dbReference>
<dbReference type="Gene3D" id="1.10.1200.10">
    <property type="entry name" value="ACP-like"/>
    <property type="match status" value="1"/>
</dbReference>
<comment type="caution">
    <text evidence="4">The sequence shown here is derived from an EMBL/GenBank/DDBJ whole genome shotgun (WGS) entry which is preliminary data.</text>
</comment>
<protein>
    <submittedName>
        <fullName evidence="4">NRPS-like protein biosynthetic cluster</fullName>
    </submittedName>
</protein>
<organism evidence="4 5">
    <name type="scientific">Cytospora paraplurivora</name>
    <dbReference type="NCBI Taxonomy" id="2898453"/>
    <lineage>
        <taxon>Eukaryota</taxon>
        <taxon>Fungi</taxon>
        <taxon>Dikarya</taxon>
        <taxon>Ascomycota</taxon>
        <taxon>Pezizomycotina</taxon>
        <taxon>Sordariomycetes</taxon>
        <taxon>Sordariomycetidae</taxon>
        <taxon>Diaporthales</taxon>
        <taxon>Cytosporaceae</taxon>
        <taxon>Cytospora</taxon>
    </lineage>
</organism>
<feature type="domain" description="Carrier" evidence="3">
    <location>
        <begin position="440"/>
        <end position="517"/>
    </location>
</feature>
<dbReference type="InterPro" id="IPR042099">
    <property type="entry name" value="ANL_N_sf"/>
</dbReference>